<dbReference type="Proteomes" id="UP000000270">
    <property type="component" value="Chromosome"/>
</dbReference>
<reference evidence="2" key="2">
    <citation type="submission" date="2007-04" db="EMBL/GenBank/DDBJ databases">
        <title>Complete genome sequence of the nitrogen-fixing bacterium Azorhizobium caulinodans ORS571.</title>
        <authorList>
            <person name="Lee K.B."/>
            <person name="Backer P.D."/>
            <person name="Aono T."/>
            <person name="Liu C.T."/>
            <person name="Suzuki S."/>
            <person name="Suzuki T."/>
            <person name="Kaneko T."/>
            <person name="Yamada M."/>
            <person name="Tabata S."/>
            <person name="Kupfer D.M."/>
            <person name="Najar F.Z."/>
            <person name="Wiley G.B."/>
            <person name="Roe B."/>
            <person name="Binnewies T."/>
            <person name="Ussery D."/>
            <person name="Vereecke D."/>
            <person name="Gevers D."/>
            <person name="Holsters M."/>
            <person name="Oyaizu H."/>
        </authorList>
    </citation>
    <scope>NUCLEOTIDE SEQUENCE [LARGE SCALE GENOMIC DNA]</scope>
    <source>
        <strain evidence="2">ATCC 43989 / DSM 5975 / JCM 20966 / LMG 6465 / NBRC 14845 / NCIMB 13405 / ORS 571</strain>
    </source>
</reference>
<proteinExistence type="predicted"/>
<dbReference type="InterPro" id="IPR023846">
    <property type="entry name" value="CHP04042_MSMEG0570"/>
</dbReference>
<protein>
    <recommendedName>
        <fullName evidence="3">MSMEG_0570 family nitrogen starvation response protein</fullName>
    </recommendedName>
</protein>
<evidence type="ECO:0000313" key="2">
    <source>
        <dbReference type="Proteomes" id="UP000000270"/>
    </source>
</evidence>
<name>A8IGB3_AZOC5</name>
<dbReference type="HOGENOM" id="CLU_163946_0_0_5"/>
<dbReference type="AlphaFoldDB" id="A8IGB3"/>
<reference evidence="1 2" key="6">
    <citation type="journal article" date="2011" name="Appl. Environ. Microbiol.">
        <title>Involvement of the azorhizobial chromosome partition gene (parA) in the onset of bacteroid differentiation during Sesbania rostrata stem nodule development.</title>
        <authorList>
            <person name="Liu CT."/>
            <person name="Lee KB."/>
            <person name="Wang YS."/>
            <person name="Peng MH."/>
            <person name="Lee KT."/>
            <person name="Suzuki S."/>
            <person name="Suzuki T."/>
            <person name="Oyaizu H."/>
        </authorList>
    </citation>
    <scope>NUCLEOTIDE SEQUENCE [LARGE SCALE GENOMIC DNA]</scope>
    <source>
        <strain evidence="2">ATCC 43989 / DSM 5975 / JCM 20966 / LMG 6465 / NBRC 14845 / NCIMB 13405 / ORS 571</strain>
    </source>
</reference>
<reference evidence="1 2" key="5">
    <citation type="journal article" date="2010" name="Appl. Environ. Microbiol.">
        <title>phrR-like gene praR of Azorhizobium caulinodans ORS571 is essential for symbiosis with Sesbania rostrata and is involved in expression of reb genes.</title>
        <authorList>
            <person name="Akiba N."/>
            <person name="Aono T."/>
            <person name="Toyazaki H."/>
            <person name="Sato S."/>
            <person name="Oyaizu H."/>
        </authorList>
    </citation>
    <scope>NUCLEOTIDE SEQUENCE [LARGE SCALE GENOMIC DNA]</scope>
    <source>
        <strain evidence="2">ATCC 43989 / DSM 5975 / JCM 20966 / LMG 6465 / NBRC 14845 / NCIMB 13405 / ORS 571</strain>
    </source>
</reference>
<organism evidence="1 2">
    <name type="scientific">Azorhizobium caulinodans (strain ATCC 43989 / DSM 5975 / JCM 20966 / LMG 6465 / NBRC 14845 / NCIMB 13405 / ORS 571)</name>
    <dbReference type="NCBI Taxonomy" id="438753"/>
    <lineage>
        <taxon>Bacteria</taxon>
        <taxon>Pseudomonadati</taxon>
        <taxon>Pseudomonadota</taxon>
        <taxon>Alphaproteobacteria</taxon>
        <taxon>Hyphomicrobiales</taxon>
        <taxon>Xanthobacteraceae</taxon>
        <taxon>Azorhizobium</taxon>
    </lineage>
</organism>
<reference evidence="1 2" key="4">
    <citation type="journal article" date="2009" name="Appl. Environ. Microbiol.">
        <title>Comparative genome-wide transcriptional profiling of Azorhizobium caulinodans ORS571 grown under free-living and symbiotic conditions.</title>
        <authorList>
            <person name="Tsukada S."/>
            <person name="Aono T."/>
            <person name="Akiba N."/>
            <person name="Lee KB."/>
            <person name="Liu CT."/>
            <person name="Toyazaki H."/>
            <person name="Oyaizu H."/>
        </authorList>
    </citation>
    <scope>NUCLEOTIDE SEQUENCE [LARGE SCALE GENOMIC DNA]</scope>
    <source>
        <strain evidence="2">ATCC 43989 / DSM 5975 / JCM 20966 / LMG 6465 / NBRC 14845 / NCIMB 13405 / ORS 571</strain>
    </source>
</reference>
<reference evidence="1 2" key="1">
    <citation type="journal article" date="2007" name="Appl. Environ. Microbiol.">
        <title>Rhizobial factors required for stem nodule maturation and maintenance in Sesbania rostrata-Azorhizobium caulinodans ORS571 symbiosis.</title>
        <authorList>
            <person name="Suzuki S."/>
            <person name="Aono T."/>
            <person name="Lee KB."/>
            <person name="Suzuki T."/>
            <person name="Liu CT."/>
            <person name="Miwa H."/>
            <person name="Wakao S."/>
            <person name="Iki T."/>
            <person name="Oyaizu H."/>
        </authorList>
    </citation>
    <scope>NUCLEOTIDE SEQUENCE [LARGE SCALE GENOMIC DNA]</scope>
    <source>
        <strain evidence="2">ATCC 43989 / DSM 5975 / JCM 20966 / LMG 6465 / NBRC 14845 / NCIMB 13405 / ORS 571</strain>
    </source>
</reference>
<dbReference type="KEGG" id="azc:AZC_0067"/>
<evidence type="ECO:0008006" key="3">
    <source>
        <dbReference type="Google" id="ProtNLM"/>
    </source>
</evidence>
<dbReference type="eggNOG" id="COG2072">
    <property type="taxonomic scope" value="Bacteria"/>
</dbReference>
<reference evidence="1 2" key="3">
    <citation type="journal article" date="2008" name="BMC Genomics">
        <title>The genome of the versatile nitrogen fixer Azorhizobium caulinodans ORS571.</title>
        <authorList>
            <person name="Lee KB."/>
            <person name="Backer P.D."/>
            <person name="Aono T."/>
            <person name="Liu CT."/>
            <person name="Suzuki S."/>
            <person name="Suzuki T."/>
            <person name="Kaneko T."/>
            <person name="Yamada M."/>
            <person name="Tabata S."/>
            <person name="Kupfer D.M."/>
            <person name="Najar F.Z."/>
            <person name="Wiley G.B."/>
            <person name="Roe B."/>
            <person name="Binnewies T.T."/>
            <person name="Ussery D.W."/>
            <person name="D'Haeze W."/>
            <person name="Herder J.D."/>
            <person name="Gevers D."/>
            <person name="Vereecke D."/>
            <person name="Holsters M."/>
            <person name="Oyaizu H."/>
        </authorList>
    </citation>
    <scope>NUCLEOTIDE SEQUENCE [LARGE SCALE GENOMIC DNA]</scope>
    <source>
        <strain evidence="2">ATCC 43989 / DSM 5975 / JCM 20966 / LMG 6465 / NBRC 14845 / NCIMB 13405 / ORS 571</strain>
    </source>
</reference>
<dbReference type="NCBIfam" id="TIGR04042">
    <property type="entry name" value="MSMEG_0570_fam"/>
    <property type="match status" value="1"/>
</dbReference>
<accession>A8IGB3</accession>
<keyword evidence="2" id="KW-1185">Reference proteome</keyword>
<dbReference type="STRING" id="438753.AZC_0067"/>
<evidence type="ECO:0000313" key="1">
    <source>
        <dbReference type="EMBL" id="BAF86065.1"/>
    </source>
</evidence>
<dbReference type="EMBL" id="AP009384">
    <property type="protein sequence ID" value="BAF86065.1"/>
    <property type="molecule type" value="Genomic_DNA"/>
</dbReference>
<sequence>MRFHIRWPDGRAEACYSPSLVIKEHLDVGASYPLADFLARSRTALTIASDRVEAKYGFPCSRALGQLARIEAAARAFSDTPNPCVHVDAFEE</sequence>
<gene>
    <name evidence="1" type="ordered locus">AZC_0067</name>
</gene>